<dbReference type="InterPro" id="IPR036259">
    <property type="entry name" value="MFS_trans_sf"/>
</dbReference>
<evidence type="ECO:0000313" key="12">
    <source>
        <dbReference type="Proteomes" id="UP000825935"/>
    </source>
</evidence>
<evidence type="ECO:0000313" key="11">
    <source>
        <dbReference type="EMBL" id="KAH7438967.1"/>
    </source>
</evidence>
<feature type="domain" description="Major facilitator superfamily (MFS) profile" evidence="10">
    <location>
        <begin position="55"/>
        <end position="478"/>
    </location>
</feature>
<comment type="caution">
    <text evidence="11">The sequence shown here is derived from an EMBL/GenBank/DDBJ whole genome shotgun (WGS) entry which is preliminary data.</text>
</comment>
<dbReference type="InterPro" id="IPR050549">
    <property type="entry name" value="MFS_Trehalose_Transporter"/>
</dbReference>
<keyword evidence="5 9" id="KW-1133">Transmembrane helix</keyword>
<dbReference type="PROSITE" id="PS50850">
    <property type="entry name" value="MFS"/>
    <property type="match status" value="1"/>
</dbReference>
<evidence type="ECO:0000256" key="5">
    <source>
        <dbReference type="ARBA" id="ARBA00022989"/>
    </source>
</evidence>
<dbReference type="CDD" id="cd17358">
    <property type="entry name" value="MFS_GLUT6_8_Class3_like"/>
    <property type="match status" value="1"/>
</dbReference>
<dbReference type="PRINTS" id="PR00171">
    <property type="entry name" value="SUGRTRNSPORT"/>
</dbReference>
<evidence type="ECO:0000256" key="9">
    <source>
        <dbReference type="SAM" id="Phobius"/>
    </source>
</evidence>
<dbReference type="InterPro" id="IPR003663">
    <property type="entry name" value="Sugar/inositol_transpt"/>
</dbReference>
<feature type="transmembrane region" description="Helical" evidence="9">
    <location>
        <begin position="88"/>
        <end position="108"/>
    </location>
</feature>
<dbReference type="PANTHER" id="PTHR48021:SF1">
    <property type="entry name" value="GH07001P-RELATED"/>
    <property type="match status" value="1"/>
</dbReference>
<dbReference type="PROSITE" id="PS00217">
    <property type="entry name" value="SUGAR_TRANSPORT_2"/>
    <property type="match status" value="1"/>
</dbReference>
<sequence>METHKVDLGTNSHETQVPLLQDHQPRRRRGVFSRSRRSRISRRSFSQSTNIALICTAVVCLGPIQYGFCNGYTSPIQDSLIEDLGLTLSQFSFFGSISNIGGMVGALLSGPLSDIIGRKGALIAAAIPNICGWIVVALAEVWYTLYIGRILVGFGVGMISFIVPIYIGETAPVQLRGTLGTANQFSVTFGILLAYLIGMAVPWRSLAIVGAIPCALLVIGLFFIPESPRWLAKSGRTDAFKEALKALRGQRTDVVVEAEDIEESVADDNRQPKVNLFDLFQKKYQKPLIISVGLLTFQQLGGINALIFYSGTIFTSAGFPSSDIGSLSLAVLQVAMTGIAAALVEKAGRRLLLMLSAAGTTVTCFLVGLSYYVQANTASADVQTYMGYLSLSSLLVYVAFFSLGLGPLPWVVMSEVFPSNVKGRAGSLATVLNWLFAWVVTLTFNLLLTWSAPGAFGIYTVISALTVVFVAFIVPETRGKSLEEIQQIFR</sequence>
<keyword evidence="7" id="KW-0813">Transport</keyword>
<dbReference type="OMA" id="KWTVIIG"/>
<evidence type="ECO:0000256" key="7">
    <source>
        <dbReference type="RuleBase" id="RU003346"/>
    </source>
</evidence>
<reference evidence="11" key="1">
    <citation type="submission" date="2021-08" db="EMBL/GenBank/DDBJ databases">
        <title>WGS assembly of Ceratopteris richardii.</title>
        <authorList>
            <person name="Marchant D.B."/>
            <person name="Chen G."/>
            <person name="Jenkins J."/>
            <person name="Shu S."/>
            <person name="Leebens-Mack J."/>
            <person name="Grimwood J."/>
            <person name="Schmutz J."/>
            <person name="Soltis P."/>
            <person name="Soltis D."/>
            <person name="Chen Z.-H."/>
        </authorList>
    </citation>
    <scope>NUCLEOTIDE SEQUENCE</scope>
    <source>
        <strain evidence="11">Whitten #5841</strain>
        <tissue evidence="11">Leaf</tissue>
    </source>
</reference>
<dbReference type="InterPro" id="IPR044775">
    <property type="entry name" value="MFS_ERD6/Tret1-like"/>
</dbReference>
<keyword evidence="12" id="KW-1185">Reference proteome</keyword>
<feature type="transmembrane region" description="Helical" evidence="9">
    <location>
        <begin position="431"/>
        <end position="450"/>
    </location>
</feature>
<feature type="transmembrane region" description="Helical" evidence="9">
    <location>
        <begin position="145"/>
        <end position="167"/>
    </location>
</feature>
<feature type="transmembrane region" description="Helical" evidence="9">
    <location>
        <begin position="179"/>
        <end position="197"/>
    </location>
</feature>
<keyword evidence="6 9" id="KW-0472">Membrane</keyword>
<dbReference type="InterPro" id="IPR020846">
    <property type="entry name" value="MFS_dom"/>
</dbReference>
<dbReference type="GO" id="GO:0016020">
    <property type="term" value="C:membrane"/>
    <property type="evidence" value="ECO:0007669"/>
    <property type="project" value="UniProtKB-SubCell"/>
</dbReference>
<dbReference type="NCBIfam" id="TIGR00879">
    <property type="entry name" value="SP"/>
    <property type="match status" value="1"/>
</dbReference>
<dbReference type="InterPro" id="IPR005828">
    <property type="entry name" value="MFS_sugar_transport-like"/>
</dbReference>
<accession>A0A8T2US66</accession>
<dbReference type="OrthoDB" id="6612291at2759"/>
<dbReference type="Gene3D" id="1.20.1250.20">
    <property type="entry name" value="MFS general substrate transporter like domains"/>
    <property type="match status" value="1"/>
</dbReference>
<feature type="transmembrane region" description="Helical" evidence="9">
    <location>
        <begin position="288"/>
        <end position="312"/>
    </location>
</feature>
<dbReference type="Pfam" id="PF00083">
    <property type="entry name" value="Sugar_tr"/>
    <property type="match status" value="1"/>
</dbReference>
<feature type="region of interest" description="Disordered" evidence="8">
    <location>
        <begin position="1"/>
        <end position="35"/>
    </location>
</feature>
<dbReference type="AlphaFoldDB" id="A0A8T2US66"/>
<dbReference type="FunFam" id="1.20.1250.20:FF:000043">
    <property type="entry name" value="sugar transporter ERD6-like 6"/>
    <property type="match status" value="1"/>
</dbReference>
<gene>
    <name evidence="11" type="ORF">KP509_04G039000</name>
</gene>
<feature type="transmembrane region" description="Helical" evidence="9">
    <location>
        <begin position="120"/>
        <end position="139"/>
    </location>
</feature>
<organism evidence="11 12">
    <name type="scientific">Ceratopteris richardii</name>
    <name type="common">Triangle waterfern</name>
    <dbReference type="NCBI Taxonomy" id="49495"/>
    <lineage>
        <taxon>Eukaryota</taxon>
        <taxon>Viridiplantae</taxon>
        <taxon>Streptophyta</taxon>
        <taxon>Embryophyta</taxon>
        <taxon>Tracheophyta</taxon>
        <taxon>Polypodiopsida</taxon>
        <taxon>Polypodiidae</taxon>
        <taxon>Polypodiales</taxon>
        <taxon>Pteridineae</taxon>
        <taxon>Pteridaceae</taxon>
        <taxon>Parkerioideae</taxon>
        <taxon>Ceratopteris</taxon>
    </lineage>
</organism>
<evidence type="ECO:0000259" key="10">
    <source>
        <dbReference type="PROSITE" id="PS50850"/>
    </source>
</evidence>
<dbReference type="Proteomes" id="UP000825935">
    <property type="component" value="Chromosome 4"/>
</dbReference>
<evidence type="ECO:0000256" key="3">
    <source>
        <dbReference type="ARBA" id="ARBA00022597"/>
    </source>
</evidence>
<evidence type="ECO:0000256" key="1">
    <source>
        <dbReference type="ARBA" id="ARBA00004141"/>
    </source>
</evidence>
<evidence type="ECO:0000256" key="6">
    <source>
        <dbReference type="ARBA" id="ARBA00023136"/>
    </source>
</evidence>
<protein>
    <recommendedName>
        <fullName evidence="10">Major facilitator superfamily (MFS) profile domain-containing protein</fullName>
    </recommendedName>
</protein>
<dbReference type="PROSITE" id="PS00216">
    <property type="entry name" value="SUGAR_TRANSPORT_1"/>
    <property type="match status" value="2"/>
</dbReference>
<comment type="subcellular location">
    <subcellularLocation>
        <location evidence="1">Membrane</location>
        <topology evidence="1">Multi-pass membrane protein</topology>
    </subcellularLocation>
</comment>
<feature type="transmembrane region" description="Helical" evidence="9">
    <location>
        <begin position="456"/>
        <end position="474"/>
    </location>
</feature>
<feature type="transmembrane region" description="Helical" evidence="9">
    <location>
        <begin position="351"/>
        <end position="373"/>
    </location>
</feature>
<dbReference type="InterPro" id="IPR005829">
    <property type="entry name" value="Sugar_transporter_CS"/>
</dbReference>
<evidence type="ECO:0000256" key="8">
    <source>
        <dbReference type="SAM" id="MobiDB-lite"/>
    </source>
</evidence>
<keyword evidence="4 9" id="KW-0812">Transmembrane</keyword>
<dbReference type="GO" id="GO:0051119">
    <property type="term" value="F:sugar transmembrane transporter activity"/>
    <property type="evidence" value="ECO:0007669"/>
    <property type="project" value="InterPro"/>
</dbReference>
<feature type="compositionally biased region" description="Basic residues" evidence="8">
    <location>
        <begin position="25"/>
        <end position="35"/>
    </location>
</feature>
<feature type="transmembrane region" description="Helical" evidence="9">
    <location>
        <begin position="385"/>
        <end position="410"/>
    </location>
</feature>
<evidence type="ECO:0000256" key="2">
    <source>
        <dbReference type="ARBA" id="ARBA00010992"/>
    </source>
</evidence>
<name>A0A8T2US66_CERRI</name>
<dbReference type="EMBL" id="CM035409">
    <property type="protein sequence ID" value="KAH7438967.1"/>
    <property type="molecule type" value="Genomic_DNA"/>
</dbReference>
<proteinExistence type="inferred from homology"/>
<feature type="transmembrane region" description="Helical" evidence="9">
    <location>
        <begin position="203"/>
        <end position="224"/>
    </location>
</feature>
<feature type="transmembrane region" description="Helical" evidence="9">
    <location>
        <begin position="324"/>
        <end position="344"/>
    </location>
</feature>
<feature type="transmembrane region" description="Helical" evidence="9">
    <location>
        <begin position="49"/>
        <end position="68"/>
    </location>
</feature>
<keyword evidence="3" id="KW-0762">Sugar transport</keyword>
<evidence type="ECO:0000256" key="4">
    <source>
        <dbReference type="ARBA" id="ARBA00022692"/>
    </source>
</evidence>
<dbReference type="SUPFAM" id="SSF103473">
    <property type="entry name" value="MFS general substrate transporter"/>
    <property type="match status" value="1"/>
</dbReference>
<dbReference type="PANTHER" id="PTHR48021">
    <property type="match status" value="1"/>
</dbReference>
<comment type="similarity">
    <text evidence="2 7">Belongs to the major facilitator superfamily. Sugar transporter (TC 2.A.1.1) family.</text>
</comment>